<accession>A0ABP0ZCI1</accession>
<name>A0ABP0ZCI1_9ROSI</name>
<keyword evidence="3" id="KW-1185">Reference proteome</keyword>
<evidence type="ECO:0000313" key="2">
    <source>
        <dbReference type="EMBL" id="CAK9330189.1"/>
    </source>
</evidence>
<proteinExistence type="predicted"/>
<gene>
    <name evidence="2" type="ORF">CITCOLO1_LOCUS22674</name>
</gene>
<sequence length="148" mass="17043">MLLNLVFIFTLIKVLKIVLICAKNIAQVYSRRSGIHSIDLICVCVEQVENERVDKKKKEKMEGKMDALMCCLENESIVMNVRRTINTKMMDLADRQRAKRHRLARTARSARDCPDSALYQVPSTHFLSAVWLSLSFSLLPQTHNLPRL</sequence>
<evidence type="ECO:0000256" key="1">
    <source>
        <dbReference type="SAM" id="SignalP"/>
    </source>
</evidence>
<keyword evidence="1" id="KW-0732">Signal</keyword>
<protein>
    <submittedName>
        <fullName evidence="2">Uncharacterized protein</fullName>
    </submittedName>
</protein>
<feature type="chain" id="PRO_5046138310" evidence="1">
    <location>
        <begin position="23"/>
        <end position="148"/>
    </location>
</feature>
<reference evidence="2 3" key="1">
    <citation type="submission" date="2024-03" db="EMBL/GenBank/DDBJ databases">
        <authorList>
            <person name="Gkanogiannis A."/>
            <person name="Becerra Lopez-Lavalle L."/>
        </authorList>
    </citation>
    <scope>NUCLEOTIDE SEQUENCE [LARGE SCALE GENOMIC DNA]</scope>
</reference>
<evidence type="ECO:0000313" key="3">
    <source>
        <dbReference type="Proteomes" id="UP001642487"/>
    </source>
</evidence>
<feature type="signal peptide" evidence="1">
    <location>
        <begin position="1"/>
        <end position="22"/>
    </location>
</feature>
<dbReference type="EMBL" id="OZ021743">
    <property type="protein sequence ID" value="CAK9330189.1"/>
    <property type="molecule type" value="Genomic_DNA"/>
</dbReference>
<dbReference type="Proteomes" id="UP001642487">
    <property type="component" value="Chromosome 9"/>
</dbReference>
<organism evidence="2 3">
    <name type="scientific">Citrullus colocynthis</name>
    <name type="common">colocynth</name>
    <dbReference type="NCBI Taxonomy" id="252529"/>
    <lineage>
        <taxon>Eukaryota</taxon>
        <taxon>Viridiplantae</taxon>
        <taxon>Streptophyta</taxon>
        <taxon>Embryophyta</taxon>
        <taxon>Tracheophyta</taxon>
        <taxon>Spermatophyta</taxon>
        <taxon>Magnoliopsida</taxon>
        <taxon>eudicotyledons</taxon>
        <taxon>Gunneridae</taxon>
        <taxon>Pentapetalae</taxon>
        <taxon>rosids</taxon>
        <taxon>fabids</taxon>
        <taxon>Cucurbitales</taxon>
        <taxon>Cucurbitaceae</taxon>
        <taxon>Benincaseae</taxon>
        <taxon>Citrullus</taxon>
    </lineage>
</organism>